<sequence>MSTPNLDQLTPTLQALDAADVSAPHGMPIDVFLAEAEALVALATRAEIAAKLTHVGVADARLARFEVALGAAREAQAAWTQVRSRRQTEEFEAAVADGESLRRDMLHACSWNLRRNRKVREALKFVREGDGHADLAQDLHDLASLIDNNRAAFDSDGSFDAVAVAERARGVAATLMGESASYRLRFTSAGAKEMRDRAFTFLDDLVQEVREAGRYVFRDDEEMARRFASSYWRRFEDNDVLDTEPTEPTEPEQPAEPVDVDTDREPVPAEE</sequence>
<dbReference type="AlphaFoldDB" id="A0A4Y6PXH6"/>
<accession>A0A4Y6PXH6</accession>
<evidence type="ECO:0000256" key="1">
    <source>
        <dbReference type="SAM" id="MobiDB-lite"/>
    </source>
</evidence>
<proteinExistence type="predicted"/>
<evidence type="ECO:0000313" key="2">
    <source>
        <dbReference type="EMBL" id="QDG52930.1"/>
    </source>
</evidence>
<accession>A0A5B8Y862</accession>
<dbReference type="OrthoDB" id="5511762at2"/>
<dbReference type="RefSeq" id="WP_141199391.1">
    <property type="nucleotide sequence ID" value="NZ_CP041186.1"/>
</dbReference>
<feature type="compositionally biased region" description="Basic and acidic residues" evidence="1">
    <location>
        <begin position="261"/>
        <end position="271"/>
    </location>
</feature>
<feature type="compositionally biased region" description="Acidic residues" evidence="1">
    <location>
        <begin position="238"/>
        <end position="250"/>
    </location>
</feature>
<feature type="region of interest" description="Disordered" evidence="1">
    <location>
        <begin position="238"/>
        <end position="271"/>
    </location>
</feature>
<name>A0A4Y6PXH6_PERCE</name>
<dbReference type="Proteomes" id="UP000315995">
    <property type="component" value="Chromosome"/>
</dbReference>
<reference evidence="2 3" key="1">
    <citation type="submission" date="2019-06" db="EMBL/GenBank/DDBJ databases">
        <title>Persicimonas caeni gen. nov., sp. nov., a predatory bacterium isolated from solar saltern.</title>
        <authorList>
            <person name="Wang S."/>
        </authorList>
    </citation>
    <scope>NUCLEOTIDE SEQUENCE [LARGE SCALE GENOMIC DNA]</scope>
    <source>
        <strain evidence="2 3">YN101</strain>
    </source>
</reference>
<keyword evidence="3" id="KW-1185">Reference proteome</keyword>
<organism evidence="2 3">
    <name type="scientific">Persicimonas caeni</name>
    <dbReference type="NCBI Taxonomy" id="2292766"/>
    <lineage>
        <taxon>Bacteria</taxon>
        <taxon>Deltaproteobacteria</taxon>
        <taxon>Bradymonadales</taxon>
        <taxon>Bradymonadaceae</taxon>
        <taxon>Persicimonas</taxon>
    </lineage>
</organism>
<protein>
    <submittedName>
        <fullName evidence="2">Uncharacterized protein</fullName>
    </submittedName>
</protein>
<dbReference type="EMBL" id="CP041186">
    <property type="protein sequence ID" value="QDG52930.1"/>
    <property type="molecule type" value="Genomic_DNA"/>
</dbReference>
<evidence type="ECO:0000313" key="3">
    <source>
        <dbReference type="Proteomes" id="UP000315995"/>
    </source>
</evidence>
<gene>
    <name evidence="2" type="ORF">FIV42_19940</name>
</gene>